<dbReference type="RefSeq" id="WP_315947998.1">
    <property type="nucleotide sequence ID" value="NZ_JAWCUA010000010.1"/>
</dbReference>
<proteinExistence type="predicted"/>
<evidence type="ECO:0000313" key="1">
    <source>
        <dbReference type="EMBL" id="MDU0114377.1"/>
    </source>
</evidence>
<protein>
    <submittedName>
        <fullName evidence="1">Crp/Fnr family transcriptional regulator</fullName>
    </submittedName>
</protein>
<dbReference type="InterPro" id="IPR014710">
    <property type="entry name" value="RmlC-like_jellyroll"/>
</dbReference>
<comment type="caution">
    <text evidence="1">The sequence shown here is derived from an EMBL/GenBank/DDBJ whole genome shotgun (WGS) entry which is preliminary data.</text>
</comment>
<dbReference type="Gene3D" id="2.60.120.10">
    <property type="entry name" value="Jelly Rolls"/>
    <property type="match status" value="1"/>
</dbReference>
<keyword evidence="2" id="KW-1185">Reference proteome</keyword>
<dbReference type="SUPFAM" id="SSF51206">
    <property type="entry name" value="cAMP-binding domain-like"/>
    <property type="match status" value="1"/>
</dbReference>
<gene>
    <name evidence="1" type="ORF">RT723_15550</name>
</gene>
<name>A0ABU3R3V9_9GAMM</name>
<accession>A0ABU3R3V9</accession>
<organism evidence="1 2">
    <name type="scientific">Psychrosphaera aquimarina</name>
    <dbReference type="NCBI Taxonomy" id="2044854"/>
    <lineage>
        <taxon>Bacteria</taxon>
        <taxon>Pseudomonadati</taxon>
        <taxon>Pseudomonadota</taxon>
        <taxon>Gammaproteobacteria</taxon>
        <taxon>Alteromonadales</taxon>
        <taxon>Pseudoalteromonadaceae</taxon>
        <taxon>Psychrosphaera</taxon>
    </lineage>
</organism>
<dbReference type="EMBL" id="JAWCUA010000010">
    <property type="protein sequence ID" value="MDU0114377.1"/>
    <property type="molecule type" value="Genomic_DNA"/>
</dbReference>
<sequence length="198" mass="23067">MSEIEINSAFNALRASLTSYAPISYNTWSEFKAICKLRSINKQQTLYHLDKVPTSYAYLYQGLIRGFTFDEKGNEYNKVFFDEGMFPGSMTALLTSTPSMLACEALEDSLIIEIDFKAYRKLLVENHELKLFQIYYLEKNWVLAKEAREIEIVQRDATARYLQFVEQYSNLVHRLPQYHIASHLGITPTQLSRIRKNI</sequence>
<reference evidence="1 2" key="1">
    <citation type="submission" date="2023-10" db="EMBL/GenBank/DDBJ databases">
        <title>Psychrosphaera aquimaarina strain SW33 isolated from seawater.</title>
        <authorList>
            <person name="Bayburt H."/>
            <person name="Kim J.M."/>
            <person name="Choi B.J."/>
            <person name="Jeon C.O."/>
        </authorList>
    </citation>
    <scope>NUCLEOTIDE SEQUENCE [LARGE SCALE GENOMIC DNA]</scope>
    <source>
        <strain evidence="1 2">KCTC 52743</strain>
    </source>
</reference>
<dbReference type="InterPro" id="IPR018490">
    <property type="entry name" value="cNMP-bd_dom_sf"/>
</dbReference>
<evidence type="ECO:0000313" key="2">
    <source>
        <dbReference type="Proteomes" id="UP001257914"/>
    </source>
</evidence>
<dbReference type="Proteomes" id="UP001257914">
    <property type="component" value="Unassembled WGS sequence"/>
</dbReference>